<dbReference type="Gene3D" id="2.115.10.20">
    <property type="entry name" value="Glycosyl hydrolase domain, family 43"/>
    <property type="match status" value="1"/>
</dbReference>
<evidence type="ECO:0000259" key="6">
    <source>
        <dbReference type="Pfam" id="PF20254"/>
    </source>
</evidence>
<dbReference type="SUPFAM" id="SSF75005">
    <property type="entry name" value="Arabinanase/levansucrase/invertase"/>
    <property type="match status" value="1"/>
</dbReference>
<dbReference type="Proteomes" id="UP000011064">
    <property type="component" value="Unassembled WGS sequence"/>
</dbReference>
<dbReference type="Pfam" id="PF20254">
    <property type="entry name" value="DMFA2_C"/>
    <property type="match status" value="1"/>
</dbReference>
<comment type="similarity">
    <text evidence="1">Belongs to the glycosyl hydrolase 43 family.</text>
</comment>
<dbReference type="SUPFAM" id="SSF49899">
    <property type="entry name" value="Concanavalin A-like lectins/glucanases"/>
    <property type="match status" value="1"/>
</dbReference>
<dbReference type="PANTHER" id="PTHR43817:SF1">
    <property type="entry name" value="HYDROLASE, FAMILY 43, PUTATIVE (AFU_ORTHOLOGUE AFUA_3G01660)-RELATED"/>
    <property type="match status" value="1"/>
</dbReference>
<dbReference type="InterPro" id="IPR046540">
    <property type="entry name" value="DMFA2_C"/>
</dbReference>
<dbReference type="InterPro" id="IPR006710">
    <property type="entry name" value="Glyco_hydro_43"/>
</dbReference>
<dbReference type="InterPro" id="IPR023296">
    <property type="entry name" value="Glyco_hydro_beta-prop_sf"/>
</dbReference>
<keyword evidence="4" id="KW-0326">Glycosidase</keyword>
<keyword evidence="2" id="KW-0732">Signal</keyword>
<dbReference type="HOGENOM" id="CLU_013754_0_0_1"/>
<keyword evidence="3" id="KW-0378">Hydrolase</keyword>
<evidence type="ECO:0000256" key="1">
    <source>
        <dbReference type="ARBA" id="ARBA00009865"/>
    </source>
</evidence>
<accession>L8G4C6</accession>
<name>L8G4C6_PSED2</name>
<evidence type="ECO:0000256" key="2">
    <source>
        <dbReference type="ARBA" id="ARBA00022729"/>
    </source>
</evidence>
<feature type="domain" description="N,N-dimethylformamidase beta subunit-like C-terminal" evidence="6">
    <location>
        <begin position="281"/>
        <end position="719"/>
    </location>
</feature>
<dbReference type="PANTHER" id="PTHR43817">
    <property type="entry name" value="GLYCOSYL HYDROLASE"/>
    <property type="match status" value="1"/>
</dbReference>
<feature type="region of interest" description="Disordered" evidence="5">
    <location>
        <begin position="921"/>
        <end position="942"/>
    </location>
</feature>
<evidence type="ECO:0000313" key="8">
    <source>
        <dbReference type="Proteomes" id="UP000011064"/>
    </source>
</evidence>
<organism evidence="7 8">
    <name type="scientific">Pseudogymnoascus destructans (strain ATCC MYA-4855 / 20631-21)</name>
    <name type="common">Bat white-nose syndrome fungus</name>
    <name type="synonym">Geomyces destructans</name>
    <dbReference type="NCBI Taxonomy" id="658429"/>
    <lineage>
        <taxon>Eukaryota</taxon>
        <taxon>Fungi</taxon>
        <taxon>Dikarya</taxon>
        <taxon>Ascomycota</taxon>
        <taxon>Pezizomycotina</taxon>
        <taxon>Leotiomycetes</taxon>
        <taxon>Thelebolales</taxon>
        <taxon>Thelebolaceae</taxon>
        <taxon>Pseudogymnoascus</taxon>
    </lineage>
</organism>
<dbReference type="InParanoid" id="L8G4C6"/>
<proteinExistence type="inferred from homology"/>
<dbReference type="STRING" id="658429.L8G4C6"/>
<dbReference type="GO" id="GO:0005975">
    <property type="term" value="P:carbohydrate metabolic process"/>
    <property type="evidence" value="ECO:0007669"/>
    <property type="project" value="InterPro"/>
</dbReference>
<dbReference type="OrthoDB" id="5287072at2759"/>
<dbReference type="AlphaFoldDB" id="L8G4C6"/>
<dbReference type="VEuPathDB" id="FungiDB:GMDG_02937"/>
<protein>
    <recommendedName>
        <fullName evidence="6">N,N-dimethylformamidase beta subunit-like C-terminal domain-containing protein</fullName>
    </recommendedName>
</protein>
<dbReference type="EMBL" id="GL573211">
    <property type="protein sequence ID" value="ELR08110.1"/>
    <property type="molecule type" value="Genomic_DNA"/>
</dbReference>
<evidence type="ECO:0000256" key="5">
    <source>
        <dbReference type="SAM" id="MobiDB-lite"/>
    </source>
</evidence>
<dbReference type="Gene3D" id="2.60.120.200">
    <property type="match status" value="1"/>
</dbReference>
<dbReference type="Pfam" id="PF04616">
    <property type="entry name" value="Glyco_hydro_43"/>
    <property type="match status" value="1"/>
</dbReference>
<sequence>MSRNYKDPQIIGYAQPWIVSPGEPVDIKISSTERNYSHRLVRLIQGYSGSTHAPPVQEEEITEVPSGNRDDGCYQSACSGSYAVIPSWSEVHCAAEEGFEVDCHVQPYLVDVDHCQTIISCLDAGSKTGFSVVIKDSKVEFLIGTGSEVDVIQSQYPINRWRWLHIRMSLVGKTFTLNIRQLNRLAETAPSAEETTHNLSAPMSLGSNALLFGAGMFEAVDKQSSKPACFFNGRLDSPSFTATGPTRRIVAQYDFSWGISSDSIVDVSGNNRHGALINAPTRAVKGYNWDGSQPDWTQATYGYGAIHFHEDDLDDAKWETNFSITIPSTARSGAYAVEVKCENGVSDMITFFVRPNQKSTARVALVLSTFTYLAYANERMFDMSRSSAMTTPDGVSIADEHEYFKGLDRRPDLGLSAYDVHRDGSPTAFSSALRPILNLRPGYVHWALGRPREFSADLLMIGFLERSGIPYDTITDHCLHTGGHQAASQYTTMITSCHPEYHSLHTLDAFSCFAKSGGSLMYLGGNGFYWVADIDSKRPHRLEVRKGDQGCRSVTFPAGERMHGLTGNLGGLWRSRGRAPNYLFGIGSCAFGTGKGKPYRINSKYAQDPALAWVFKGIDPNGPIGVDGFGGGASGDEIDRLDFDLGTPTNTILLGSSEQHDDTFGLFNEESMFPMVNTLGSNCDRVRSDLTYYDTAGGGAVFAVGSINWYSSLAWDTYDNNVARMTDNVLREFLAIYYTTGTSADLNGQRPNILTGGATPFDATAICYINEHLWIDGSTSAPPLPTTLSILALAMPGFSRSALHRLTPQTVGNPVNEGPVAMYYGGKTYLAYSASDCWTAGYQLGLLTWNGGDPTQASSWAKTGPFLTSTNGNYGAGHNGYIFQSPDGTKIWNVYHADANSAGACDRTRYTIAQKVNWNSDNTPNFGSPGALGTKITGPSGE</sequence>
<evidence type="ECO:0000313" key="7">
    <source>
        <dbReference type="EMBL" id="ELR08110.1"/>
    </source>
</evidence>
<reference evidence="8" key="1">
    <citation type="submission" date="2010-09" db="EMBL/GenBank/DDBJ databases">
        <title>The genome sequence of Geomyces destructans 20631-21.</title>
        <authorList>
            <consortium name="The Broad Institute Genome Sequencing Platform"/>
            <person name="Cuomo C.A."/>
            <person name="Blehert D.S."/>
            <person name="Lorch J.M."/>
            <person name="Young S.K."/>
            <person name="Zeng Q."/>
            <person name="Gargeya S."/>
            <person name="Fitzgerald M."/>
            <person name="Haas B."/>
            <person name="Abouelleil A."/>
            <person name="Alvarado L."/>
            <person name="Arachchi H.M."/>
            <person name="Berlin A."/>
            <person name="Brown A."/>
            <person name="Chapman S.B."/>
            <person name="Chen Z."/>
            <person name="Dunbar C."/>
            <person name="Freedman E."/>
            <person name="Gearin G."/>
            <person name="Gellesch M."/>
            <person name="Goldberg J."/>
            <person name="Griggs A."/>
            <person name="Gujja S."/>
            <person name="Heiman D."/>
            <person name="Howarth C."/>
            <person name="Larson L."/>
            <person name="Lui A."/>
            <person name="MacDonald P.J.P."/>
            <person name="Montmayeur A."/>
            <person name="Murphy C."/>
            <person name="Neiman D."/>
            <person name="Pearson M."/>
            <person name="Priest M."/>
            <person name="Roberts A."/>
            <person name="Saif S."/>
            <person name="Shea T."/>
            <person name="Shenoy N."/>
            <person name="Sisk P."/>
            <person name="Stolte C."/>
            <person name="Sykes S."/>
            <person name="Wortman J."/>
            <person name="Nusbaum C."/>
            <person name="Birren B."/>
        </authorList>
    </citation>
    <scope>NUCLEOTIDE SEQUENCE [LARGE SCALE GENOMIC DNA]</scope>
    <source>
        <strain evidence="8">ATCC MYA-4855 / 20631-21</strain>
    </source>
</reference>
<dbReference type="GO" id="GO:0004553">
    <property type="term" value="F:hydrolase activity, hydrolyzing O-glycosyl compounds"/>
    <property type="evidence" value="ECO:0007669"/>
    <property type="project" value="InterPro"/>
</dbReference>
<evidence type="ECO:0000256" key="3">
    <source>
        <dbReference type="ARBA" id="ARBA00022801"/>
    </source>
</evidence>
<evidence type="ECO:0000256" key="4">
    <source>
        <dbReference type="ARBA" id="ARBA00023295"/>
    </source>
</evidence>
<keyword evidence="8" id="KW-1185">Reference proteome</keyword>
<gene>
    <name evidence="7" type="ORF">GMDG_02937</name>
</gene>
<dbReference type="InterPro" id="IPR013320">
    <property type="entry name" value="ConA-like_dom_sf"/>
</dbReference>